<keyword evidence="3" id="KW-1185">Reference proteome</keyword>
<evidence type="ECO:0000313" key="3">
    <source>
        <dbReference type="Proteomes" id="UP000095287"/>
    </source>
</evidence>
<feature type="region of interest" description="Disordered" evidence="1">
    <location>
        <begin position="50"/>
        <end position="78"/>
    </location>
</feature>
<evidence type="ECO:0000256" key="2">
    <source>
        <dbReference type="SAM" id="Phobius"/>
    </source>
</evidence>
<dbReference type="Proteomes" id="UP000095287">
    <property type="component" value="Unplaced"/>
</dbReference>
<name>A0A1I8AJ29_9BILA</name>
<feature type="transmembrane region" description="Helical" evidence="2">
    <location>
        <begin position="26"/>
        <end position="45"/>
    </location>
</feature>
<organism evidence="3 4">
    <name type="scientific">Steinernema glaseri</name>
    <dbReference type="NCBI Taxonomy" id="37863"/>
    <lineage>
        <taxon>Eukaryota</taxon>
        <taxon>Metazoa</taxon>
        <taxon>Ecdysozoa</taxon>
        <taxon>Nematoda</taxon>
        <taxon>Chromadorea</taxon>
        <taxon>Rhabditida</taxon>
        <taxon>Tylenchina</taxon>
        <taxon>Panagrolaimomorpha</taxon>
        <taxon>Strongyloidoidea</taxon>
        <taxon>Steinernematidae</taxon>
        <taxon>Steinernema</taxon>
    </lineage>
</organism>
<dbReference type="AlphaFoldDB" id="A0A1I8AJ29"/>
<evidence type="ECO:0000256" key="1">
    <source>
        <dbReference type="SAM" id="MobiDB-lite"/>
    </source>
</evidence>
<protein>
    <submittedName>
        <fullName evidence="4">Uncharacterized protein</fullName>
    </submittedName>
</protein>
<keyword evidence="2" id="KW-0812">Transmembrane</keyword>
<dbReference type="WBParaSite" id="L893_g648.t1">
    <property type="protein sequence ID" value="L893_g648.t1"/>
    <property type="gene ID" value="L893_g648"/>
</dbReference>
<feature type="compositionally biased region" description="Polar residues" evidence="1">
    <location>
        <begin position="69"/>
        <end position="78"/>
    </location>
</feature>
<accession>A0A1I8AJ29</accession>
<sequence>MPTPEYYRYSPGVIAPSQGYKLYSDVSTPFIFGFFSTLLMLVTSFQARVGQKSQQTNNSKRRDHMATTHLPQSADYSL</sequence>
<proteinExistence type="predicted"/>
<keyword evidence="2" id="KW-0472">Membrane</keyword>
<evidence type="ECO:0000313" key="4">
    <source>
        <dbReference type="WBParaSite" id="L893_g648.t1"/>
    </source>
</evidence>
<reference evidence="4" key="1">
    <citation type="submission" date="2016-11" db="UniProtKB">
        <authorList>
            <consortium name="WormBaseParasite"/>
        </authorList>
    </citation>
    <scope>IDENTIFICATION</scope>
</reference>
<keyword evidence="2" id="KW-1133">Transmembrane helix</keyword>